<name>A0A939B4X8_9BACT</name>
<accession>A0A939B4X8</accession>
<dbReference type="RefSeq" id="WP_205109893.1">
    <property type="nucleotide sequence ID" value="NZ_JACJJL010000014.1"/>
</dbReference>
<sequence length="56" mass="6844">MLTKQGPIETEGLMEEQTMKPRRKSYNEEFYELDNHYNEDFDERYQSMVNISGWYA</sequence>
<keyword evidence="3" id="KW-1185">Reference proteome</keyword>
<proteinExistence type="predicted"/>
<dbReference type="AlphaFoldDB" id="A0A939B4X8"/>
<evidence type="ECO:0000256" key="1">
    <source>
        <dbReference type="SAM" id="MobiDB-lite"/>
    </source>
</evidence>
<comment type="caution">
    <text evidence="2">The sequence shown here is derived from an EMBL/GenBank/DDBJ whole genome shotgun (WGS) entry which is preliminary data.</text>
</comment>
<dbReference type="Proteomes" id="UP000764045">
    <property type="component" value="Unassembled WGS sequence"/>
</dbReference>
<evidence type="ECO:0000313" key="2">
    <source>
        <dbReference type="EMBL" id="MBM6661946.1"/>
    </source>
</evidence>
<reference evidence="2 3" key="1">
    <citation type="journal article" date="2021" name="Sci. Rep.">
        <title>The distribution of antibiotic resistance genes in chicken gut microbiota commensals.</title>
        <authorList>
            <person name="Juricova H."/>
            <person name="Matiasovicova J."/>
            <person name="Kubasova T."/>
            <person name="Cejkova D."/>
            <person name="Rychlik I."/>
        </authorList>
    </citation>
    <scope>NUCLEOTIDE SEQUENCE [LARGE SCALE GENOMIC DNA]</scope>
    <source>
        <strain evidence="2 3">An819</strain>
    </source>
</reference>
<feature type="region of interest" description="Disordered" evidence="1">
    <location>
        <begin position="1"/>
        <end position="21"/>
    </location>
</feature>
<organism evidence="2 3">
    <name type="scientific">Marseilla massiliensis</name>
    <dbReference type="NCBI Taxonomy" id="1841864"/>
    <lineage>
        <taxon>Bacteria</taxon>
        <taxon>Pseudomonadati</taxon>
        <taxon>Bacteroidota</taxon>
        <taxon>Bacteroidia</taxon>
        <taxon>Bacteroidales</taxon>
        <taxon>Prevotellaceae</taxon>
        <taxon>Marseilla</taxon>
    </lineage>
</organism>
<gene>
    <name evidence="2" type="ORF">H6B30_09340</name>
</gene>
<dbReference type="EMBL" id="JACJJL010000014">
    <property type="protein sequence ID" value="MBM6661946.1"/>
    <property type="molecule type" value="Genomic_DNA"/>
</dbReference>
<protein>
    <submittedName>
        <fullName evidence="2">Uncharacterized protein</fullName>
    </submittedName>
</protein>
<evidence type="ECO:0000313" key="3">
    <source>
        <dbReference type="Proteomes" id="UP000764045"/>
    </source>
</evidence>